<dbReference type="EMBL" id="CP010311">
    <property type="protein sequence ID" value="AJF06236.1"/>
    <property type="molecule type" value="Genomic_DNA"/>
</dbReference>
<organism evidence="1 2">
    <name type="scientific">Geoalkalibacter subterraneus</name>
    <dbReference type="NCBI Taxonomy" id="483547"/>
    <lineage>
        <taxon>Bacteria</taxon>
        <taxon>Pseudomonadati</taxon>
        <taxon>Thermodesulfobacteriota</taxon>
        <taxon>Desulfuromonadia</taxon>
        <taxon>Desulfuromonadales</taxon>
        <taxon>Geoalkalibacteraceae</taxon>
        <taxon>Geoalkalibacter</taxon>
    </lineage>
</organism>
<name>A0A0B5FRN6_9BACT</name>
<dbReference type="AlphaFoldDB" id="A0A0B5FRN6"/>
<proteinExistence type="predicted"/>
<accession>A0A0B5FRN6</accession>
<dbReference type="Proteomes" id="UP000035036">
    <property type="component" value="Chromosome"/>
</dbReference>
<reference evidence="1 2" key="1">
    <citation type="journal article" date="2015" name="Genome Announc.">
        <title>Genomes of Geoalkalibacter ferrihydriticus Z-0531T and Geoalkalibacter subterraneus Red1T, Two Haloalkaliphilic Metal-Reducing Deltaproteobacteria.</title>
        <authorList>
            <person name="Badalamenti J.P."/>
            <person name="Krajmalnik-Brown R."/>
            <person name="Torres C.I."/>
            <person name="Bond D.R."/>
        </authorList>
    </citation>
    <scope>NUCLEOTIDE SEQUENCE [LARGE SCALE GENOMIC DNA]</scope>
    <source>
        <strain evidence="1 2">Red1</strain>
    </source>
</reference>
<sequence length="264" mass="29186">MPLDVHKISVQLTQAPLAVSPAELRREEALFLVGAELAPQPTLETIFDSDCQKPVELFVFNFQRSEGLIQASSLLELIKKNLRGFVLARLDFAPAPELLEFAYAHGVDLVSVKVDSPLDDAAASADKWFPALEQARHIFPRWAVGADLDLSTLSPSQVIEAMKILAAGQIVPLVALDVNSQTRDTNRLQDIFTHLSRCWKGSGMTLRPWGPLIERTTPLVLPSPRTLVGNLLIRAQNAHLRTGSDLRRLLRVREVEKSFDSAGL</sequence>
<dbReference type="OrthoDB" id="5394622at2"/>
<evidence type="ECO:0000313" key="2">
    <source>
        <dbReference type="Proteomes" id="UP000035036"/>
    </source>
</evidence>
<dbReference type="HOGENOM" id="CLU_1076708_0_0_7"/>
<gene>
    <name evidence="1" type="ORF">GSUB_06265</name>
</gene>
<dbReference type="KEGG" id="gsb:GSUB_06265"/>
<keyword evidence="2" id="KW-1185">Reference proteome</keyword>
<protein>
    <submittedName>
        <fullName evidence="1">Uncharacterized protein</fullName>
    </submittedName>
</protein>
<evidence type="ECO:0000313" key="1">
    <source>
        <dbReference type="EMBL" id="AJF06236.1"/>
    </source>
</evidence>
<dbReference type="RefSeq" id="WP_040199786.1">
    <property type="nucleotide sequence ID" value="NZ_CP010311.1"/>
</dbReference>